<sequence length="467" mass="50724">MAPTTETAPVSARREPTPDHPPYSSMIGEAIEALRGSASEDVISAFILGRHPGVPQAHDRLLRHFLAKHVGQGLFVCTAHGRYSRGSHGAQVTVAKLSLNDGRWQLPEPALVVANEDDPPCPATDIDHDQTSTMMRPTAADATKSFSGAGVEARVQAREGARKQAWAAMVLGPIAFVLGSGFLWNHLKPDSTKNVPIIGDALSAAANFAKVVGKDGKDTSSSSNSGDQLMSQVSSLREELRRALRERDDDVTIIDNRSGAGAYTVTAVVVAGLVGYAYIRWKGWKISDIMWVTKRGLNDACSVVGNQLNEVSDTVHVTKKHLSGRIDRVDATLDETQEIIEGTRDEVSIINVNLSSFQKELQEVNRTVEIWGSRLCSIEDTQDRTVRATEALVGFGQQMEHSQRGSFRQLPPPPPLALETMETISSVAESKPTVEETQENRKTLSQSEGSTRWKLPSLGFLRSGSNV</sequence>
<dbReference type="InterPro" id="IPR036388">
    <property type="entry name" value="WH-like_DNA-bd_sf"/>
</dbReference>
<dbReference type="InterPro" id="IPR036390">
    <property type="entry name" value="WH_DNA-bd_sf"/>
</dbReference>
<name>A0AAD8RYR6_LOLMU</name>
<reference evidence="4" key="1">
    <citation type="submission" date="2023-07" db="EMBL/GenBank/DDBJ databases">
        <title>A chromosome-level genome assembly of Lolium multiflorum.</title>
        <authorList>
            <person name="Chen Y."/>
            <person name="Copetti D."/>
            <person name="Kolliker R."/>
            <person name="Studer B."/>
        </authorList>
    </citation>
    <scope>NUCLEOTIDE SEQUENCE</scope>
    <source>
        <strain evidence="4">02402/16</strain>
        <tissue evidence="4">Leaf</tissue>
    </source>
</reference>
<organism evidence="4 5">
    <name type="scientific">Lolium multiflorum</name>
    <name type="common">Italian ryegrass</name>
    <name type="synonym">Lolium perenne subsp. multiflorum</name>
    <dbReference type="NCBI Taxonomy" id="4521"/>
    <lineage>
        <taxon>Eukaryota</taxon>
        <taxon>Viridiplantae</taxon>
        <taxon>Streptophyta</taxon>
        <taxon>Embryophyta</taxon>
        <taxon>Tracheophyta</taxon>
        <taxon>Spermatophyta</taxon>
        <taxon>Magnoliopsida</taxon>
        <taxon>Liliopsida</taxon>
        <taxon>Poales</taxon>
        <taxon>Poaceae</taxon>
        <taxon>BOP clade</taxon>
        <taxon>Pooideae</taxon>
        <taxon>Poodae</taxon>
        <taxon>Poeae</taxon>
        <taxon>Poeae Chloroplast Group 2 (Poeae type)</taxon>
        <taxon>Loliodinae</taxon>
        <taxon>Loliinae</taxon>
        <taxon>Lolium</taxon>
    </lineage>
</organism>
<feature type="region of interest" description="Disordered" evidence="1">
    <location>
        <begin position="428"/>
        <end position="450"/>
    </location>
</feature>
<dbReference type="InterPro" id="IPR005818">
    <property type="entry name" value="Histone_H1/H5_H15"/>
</dbReference>
<dbReference type="Gene3D" id="1.10.10.10">
    <property type="entry name" value="Winged helix-like DNA-binding domain superfamily/Winged helix DNA-binding domain"/>
    <property type="match status" value="1"/>
</dbReference>
<feature type="region of interest" description="Disordered" evidence="1">
    <location>
        <begin position="1"/>
        <end position="25"/>
    </location>
</feature>
<evidence type="ECO:0000256" key="1">
    <source>
        <dbReference type="SAM" id="MobiDB-lite"/>
    </source>
</evidence>
<feature type="transmembrane region" description="Helical" evidence="2">
    <location>
        <begin position="260"/>
        <end position="279"/>
    </location>
</feature>
<dbReference type="GO" id="GO:0003677">
    <property type="term" value="F:DNA binding"/>
    <property type="evidence" value="ECO:0007669"/>
    <property type="project" value="InterPro"/>
</dbReference>
<dbReference type="SMART" id="SM00526">
    <property type="entry name" value="H15"/>
    <property type="match status" value="1"/>
</dbReference>
<dbReference type="Pfam" id="PF07889">
    <property type="entry name" value="DUF1664"/>
    <property type="match status" value="1"/>
</dbReference>
<feature type="transmembrane region" description="Helical" evidence="2">
    <location>
        <begin position="165"/>
        <end position="184"/>
    </location>
</feature>
<dbReference type="Proteomes" id="UP001231189">
    <property type="component" value="Unassembled WGS sequence"/>
</dbReference>
<dbReference type="Pfam" id="PF00538">
    <property type="entry name" value="Linker_histone"/>
    <property type="match status" value="1"/>
</dbReference>
<evidence type="ECO:0000313" key="4">
    <source>
        <dbReference type="EMBL" id="KAK1642606.1"/>
    </source>
</evidence>
<dbReference type="GO" id="GO:0000786">
    <property type="term" value="C:nucleosome"/>
    <property type="evidence" value="ECO:0007669"/>
    <property type="project" value="InterPro"/>
</dbReference>
<dbReference type="PANTHER" id="PTHR47289:SF3">
    <property type="entry name" value="OS01G0112300 PROTEIN"/>
    <property type="match status" value="1"/>
</dbReference>
<evidence type="ECO:0000259" key="3">
    <source>
        <dbReference type="PROSITE" id="PS51504"/>
    </source>
</evidence>
<keyword evidence="5" id="KW-1185">Reference proteome</keyword>
<keyword evidence="2" id="KW-0472">Membrane</keyword>
<evidence type="ECO:0000313" key="5">
    <source>
        <dbReference type="Proteomes" id="UP001231189"/>
    </source>
</evidence>
<keyword evidence="2" id="KW-1133">Transmembrane helix</keyword>
<feature type="compositionally biased region" description="Basic and acidic residues" evidence="1">
    <location>
        <begin position="432"/>
        <end position="442"/>
    </location>
</feature>
<dbReference type="PROSITE" id="PS51504">
    <property type="entry name" value="H15"/>
    <property type="match status" value="1"/>
</dbReference>
<protein>
    <recommendedName>
        <fullName evidence="3">H15 domain-containing protein</fullName>
    </recommendedName>
</protein>
<dbReference type="EMBL" id="JAUUTY010000004">
    <property type="protein sequence ID" value="KAK1642606.1"/>
    <property type="molecule type" value="Genomic_DNA"/>
</dbReference>
<dbReference type="AlphaFoldDB" id="A0AAD8RYR6"/>
<gene>
    <name evidence="4" type="ORF">QYE76_060411</name>
</gene>
<dbReference type="SUPFAM" id="SSF46785">
    <property type="entry name" value="Winged helix' DNA-binding domain"/>
    <property type="match status" value="1"/>
</dbReference>
<keyword evidence="2" id="KW-0812">Transmembrane</keyword>
<proteinExistence type="predicted"/>
<accession>A0AAD8RYR6</accession>
<dbReference type="PANTHER" id="PTHR47289">
    <property type="entry name" value="TRANSCRIPTION FACTOR, PUTATIVE (DUF1664)-RELATED"/>
    <property type="match status" value="1"/>
</dbReference>
<comment type="caution">
    <text evidence="4">The sequence shown here is derived from an EMBL/GenBank/DDBJ whole genome shotgun (WGS) entry which is preliminary data.</text>
</comment>
<dbReference type="GO" id="GO:0006334">
    <property type="term" value="P:nucleosome assembly"/>
    <property type="evidence" value="ECO:0007669"/>
    <property type="project" value="InterPro"/>
</dbReference>
<dbReference type="InterPro" id="IPR012458">
    <property type="entry name" value="DUF1664"/>
</dbReference>
<evidence type="ECO:0000256" key="2">
    <source>
        <dbReference type="SAM" id="Phobius"/>
    </source>
</evidence>
<feature type="domain" description="H15" evidence="3">
    <location>
        <begin position="19"/>
        <end position="87"/>
    </location>
</feature>